<evidence type="ECO:0000256" key="2">
    <source>
        <dbReference type="ARBA" id="ARBA00022475"/>
    </source>
</evidence>
<feature type="transmembrane region" description="Helical" evidence="8">
    <location>
        <begin position="309"/>
        <end position="328"/>
    </location>
</feature>
<feature type="transmembrane region" description="Helical" evidence="8">
    <location>
        <begin position="362"/>
        <end position="387"/>
    </location>
</feature>
<feature type="region of interest" description="Disordered" evidence="9">
    <location>
        <begin position="36"/>
        <end position="85"/>
    </location>
</feature>
<dbReference type="PRINTS" id="PR01806">
    <property type="entry name" value="VIRFACTRMVIN"/>
</dbReference>
<keyword evidence="4 8" id="KW-0133">Cell shape</keyword>
<sequence length="675" mass="72922">MSSFTDMGTSLGYGQTMDYQYYDAPQPSQRLPKLQRLQQLRQERTERKQQQNPEITTMVNRRKGQSIPPLQSIRTSTPPPERMAMPAGADEATVLRRKSVPDALVPASEPAQNTAMLKKIRVGRATMILTVSFIASRVLGLLRTAMFTGILGSGKFSDAYIQASLIPDTVFAIVAGGALSSAFIPVFTRYMTGEQDEDGAWHIANTALTVTTTIMIILAAIAMIFAPAIIGPLNPDKDPATVALMASLMRIMFLQSIILGAGVIVNAVLNAQQEFTLPAIGIILYNIGPVVGLLPGLILNISGHPNPTFAVYCASMGIVLAAALQVGVQIPGLAKVGMHFKPSFDWKHPAVIQIGRQMLPRILNAAMLSSSIFVDRYLIGLLGVALIGTKIHSDGLNTDYYQAFQLVLLPVGIFGQAMTTAAFPTLAEYVSRKKMDRVRDLILETLRSILYLSIPSSIGLIILGLPVIQALLQHGAFSLEAANATSIPLAFFAIGLAGMAAVEVLTRSFYAMSDTKTPVAISVGQFIFKIALAIVLLDPFVKIGGPYWGLGALALSTSLANLLEAVYLFWVLHLRIGNLLQRSLLVFLGRVSGATIGLGISLIVIRFVLDLILNTTNPGRPLFGGLIAVLIAMLKVGIEVIAGAFIYLRLSRLLGIEEMGPVRRLLDRFKLSWMI</sequence>
<evidence type="ECO:0000313" key="11">
    <source>
        <dbReference type="Proteomes" id="UP000287352"/>
    </source>
</evidence>
<feature type="transmembrane region" description="Helical" evidence="8">
    <location>
        <begin position="547"/>
        <end position="572"/>
    </location>
</feature>
<feature type="transmembrane region" description="Helical" evidence="8">
    <location>
        <begin position="242"/>
        <end position="269"/>
    </location>
</feature>
<evidence type="ECO:0000313" key="10">
    <source>
        <dbReference type="EMBL" id="GCE10666.1"/>
    </source>
</evidence>
<keyword evidence="7 8" id="KW-0472">Membrane</keyword>
<dbReference type="GO" id="GO:0071555">
    <property type="term" value="P:cell wall organization"/>
    <property type="evidence" value="ECO:0007669"/>
    <property type="project" value="UniProtKB-KW"/>
</dbReference>
<evidence type="ECO:0000256" key="5">
    <source>
        <dbReference type="ARBA" id="ARBA00022984"/>
    </source>
</evidence>
<proteinExistence type="inferred from homology"/>
<dbReference type="AlphaFoldDB" id="A0A401ZV48"/>
<feature type="transmembrane region" description="Helical" evidence="8">
    <location>
        <begin position="281"/>
        <end position="303"/>
    </location>
</feature>
<keyword evidence="3 8" id="KW-0812">Transmembrane</keyword>
<gene>
    <name evidence="8" type="primary">murJ</name>
    <name evidence="10" type="ORF">KTT_05250</name>
</gene>
<feature type="transmembrane region" description="Helical" evidence="8">
    <location>
        <begin position="621"/>
        <end position="648"/>
    </location>
</feature>
<dbReference type="GO" id="GO:0009252">
    <property type="term" value="P:peptidoglycan biosynthetic process"/>
    <property type="evidence" value="ECO:0007669"/>
    <property type="project" value="UniProtKB-UniRule"/>
</dbReference>
<keyword evidence="11" id="KW-1185">Reference proteome</keyword>
<protein>
    <recommendedName>
        <fullName evidence="8">Probable lipid II flippase MurJ</fullName>
    </recommendedName>
</protein>
<keyword evidence="5 8" id="KW-0573">Peptidoglycan synthesis</keyword>
<keyword evidence="8" id="KW-0961">Cell wall biogenesis/degradation</keyword>
<reference evidence="11" key="1">
    <citation type="submission" date="2018-12" db="EMBL/GenBank/DDBJ databases">
        <title>Tengunoibacter tsumagoiensis gen. nov., sp. nov., Dictyobacter kobayashii sp. nov., D. alpinus sp. nov., and D. joshuensis sp. nov. and description of Dictyobacteraceae fam. nov. within the order Ktedonobacterales isolated from Tengu-no-mugimeshi.</title>
        <authorList>
            <person name="Wang C.M."/>
            <person name="Zheng Y."/>
            <person name="Sakai Y."/>
            <person name="Toyoda A."/>
            <person name="Minakuchi Y."/>
            <person name="Abe K."/>
            <person name="Yokota A."/>
            <person name="Yabe S."/>
        </authorList>
    </citation>
    <scope>NUCLEOTIDE SEQUENCE [LARGE SCALE GENOMIC DNA]</scope>
    <source>
        <strain evidence="11">Uno3</strain>
    </source>
</reference>
<feature type="transmembrane region" description="Helical" evidence="8">
    <location>
        <begin position="484"/>
        <end position="506"/>
    </location>
</feature>
<dbReference type="Pfam" id="PF03023">
    <property type="entry name" value="MurJ"/>
    <property type="match status" value="1"/>
</dbReference>
<dbReference type="EMBL" id="BIFR01000001">
    <property type="protein sequence ID" value="GCE10666.1"/>
    <property type="molecule type" value="Genomic_DNA"/>
</dbReference>
<dbReference type="GO" id="GO:0005886">
    <property type="term" value="C:plasma membrane"/>
    <property type="evidence" value="ECO:0007669"/>
    <property type="project" value="UniProtKB-SubCell"/>
</dbReference>
<feature type="transmembrane region" description="Helical" evidence="8">
    <location>
        <begin position="448"/>
        <end position="472"/>
    </location>
</feature>
<dbReference type="GO" id="GO:0015648">
    <property type="term" value="F:lipid-linked peptidoglycan transporter activity"/>
    <property type="evidence" value="ECO:0007669"/>
    <property type="project" value="UniProtKB-UniRule"/>
</dbReference>
<keyword evidence="2 8" id="KW-1003">Cell membrane</keyword>
<feature type="transmembrane region" description="Helical" evidence="8">
    <location>
        <begin position="170"/>
        <end position="191"/>
    </location>
</feature>
<evidence type="ECO:0000256" key="9">
    <source>
        <dbReference type="SAM" id="MobiDB-lite"/>
    </source>
</evidence>
<dbReference type="InterPro" id="IPR051050">
    <property type="entry name" value="Lipid_II_flippase_MurJ/MviN"/>
</dbReference>
<comment type="function">
    <text evidence="8">Involved in peptidoglycan biosynthesis. Transports lipid-linked peptidoglycan precursors from the inner to the outer leaflet of the cytoplasmic membrane.</text>
</comment>
<dbReference type="UniPathway" id="UPA00219"/>
<evidence type="ECO:0000256" key="4">
    <source>
        <dbReference type="ARBA" id="ARBA00022960"/>
    </source>
</evidence>
<feature type="transmembrane region" description="Helical" evidence="8">
    <location>
        <begin position="126"/>
        <end position="150"/>
    </location>
</feature>
<evidence type="ECO:0000256" key="3">
    <source>
        <dbReference type="ARBA" id="ARBA00022692"/>
    </source>
</evidence>
<comment type="similarity">
    <text evidence="8">Belongs to the MurJ/MviN family.</text>
</comment>
<organism evidence="10 11">
    <name type="scientific">Tengunoibacter tsumagoiensis</name>
    <dbReference type="NCBI Taxonomy" id="2014871"/>
    <lineage>
        <taxon>Bacteria</taxon>
        <taxon>Bacillati</taxon>
        <taxon>Chloroflexota</taxon>
        <taxon>Ktedonobacteria</taxon>
        <taxon>Ktedonobacterales</taxon>
        <taxon>Dictyobacteraceae</taxon>
        <taxon>Tengunoibacter</taxon>
    </lineage>
</organism>
<name>A0A401ZV48_9CHLR</name>
<feature type="transmembrane region" description="Helical" evidence="8">
    <location>
        <begin position="518"/>
        <end position="541"/>
    </location>
</feature>
<keyword evidence="8" id="KW-0813">Transport</keyword>
<dbReference type="InterPro" id="IPR004268">
    <property type="entry name" value="MurJ"/>
</dbReference>
<feature type="transmembrane region" description="Helical" evidence="8">
    <location>
        <begin position="203"/>
        <end position="230"/>
    </location>
</feature>
<feature type="transmembrane region" description="Helical" evidence="8">
    <location>
        <begin position="407"/>
        <end position="427"/>
    </location>
</feature>
<dbReference type="PANTHER" id="PTHR47019:SF1">
    <property type="entry name" value="LIPID II FLIPPASE MURJ"/>
    <property type="match status" value="1"/>
</dbReference>
<evidence type="ECO:0000256" key="8">
    <source>
        <dbReference type="HAMAP-Rule" id="MF_02078"/>
    </source>
</evidence>
<dbReference type="GO" id="GO:0034204">
    <property type="term" value="P:lipid translocation"/>
    <property type="evidence" value="ECO:0007669"/>
    <property type="project" value="TreeGrafter"/>
</dbReference>
<comment type="pathway">
    <text evidence="8">Cell wall biogenesis; peptidoglycan biosynthesis.</text>
</comment>
<evidence type="ECO:0000256" key="7">
    <source>
        <dbReference type="ARBA" id="ARBA00023136"/>
    </source>
</evidence>
<dbReference type="Proteomes" id="UP000287352">
    <property type="component" value="Unassembled WGS sequence"/>
</dbReference>
<dbReference type="CDD" id="cd13123">
    <property type="entry name" value="MATE_MurJ_like"/>
    <property type="match status" value="1"/>
</dbReference>
<dbReference type="GO" id="GO:0008360">
    <property type="term" value="P:regulation of cell shape"/>
    <property type="evidence" value="ECO:0007669"/>
    <property type="project" value="UniProtKB-KW"/>
</dbReference>
<comment type="subcellular location">
    <subcellularLocation>
        <location evidence="1 8">Cell membrane</location>
        <topology evidence="1 8">Multi-pass membrane protein</topology>
    </subcellularLocation>
</comment>
<dbReference type="PANTHER" id="PTHR47019">
    <property type="entry name" value="LIPID II FLIPPASE MURJ"/>
    <property type="match status" value="1"/>
</dbReference>
<comment type="caution">
    <text evidence="10">The sequence shown here is derived from an EMBL/GenBank/DDBJ whole genome shotgun (WGS) entry which is preliminary data.</text>
</comment>
<evidence type="ECO:0000256" key="1">
    <source>
        <dbReference type="ARBA" id="ARBA00004651"/>
    </source>
</evidence>
<evidence type="ECO:0000256" key="6">
    <source>
        <dbReference type="ARBA" id="ARBA00022989"/>
    </source>
</evidence>
<feature type="transmembrane region" description="Helical" evidence="8">
    <location>
        <begin position="584"/>
        <end position="609"/>
    </location>
</feature>
<dbReference type="NCBIfam" id="TIGR01695">
    <property type="entry name" value="murJ_mviN"/>
    <property type="match status" value="1"/>
</dbReference>
<keyword evidence="6 8" id="KW-1133">Transmembrane helix</keyword>
<accession>A0A401ZV48</accession>
<dbReference type="HAMAP" id="MF_02078">
    <property type="entry name" value="MurJ_MviN"/>
    <property type="match status" value="1"/>
</dbReference>